<proteinExistence type="predicted"/>
<feature type="domain" description="Farnesoic acid O-methyl transferase" evidence="2">
    <location>
        <begin position="41"/>
        <end position="163"/>
    </location>
</feature>
<evidence type="ECO:0000313" key="3">
    <source>
        <dbReference type="EMBL" id="CAG2246685.1"/>
    </source>
</evidence>
<reference evidence="3" key="1">
    <citation type="submission" date="2021-03" db="EMBL/GenBank/DDBJ databases">
        <authorList>
            <person name="Bekaert M."/>
        </authorList>
    </citation>
    <scope>NUCLEOTIDE SEQUENCE</scope>
</reference>
<dbReference type="InterPro" id="IPR003609">
    <property type="entry name" value="Pan_app"/>
</dbReference>
<name>A0A8S3UJY2_MYTED</name>
<protein>
    <recommendedName>
        <fullName evidence="5">Farnesoic acid O-methyl transferase domain-containing protein</fullName>
    </recommendedName>
</protein>
<evidence type="ECO:0008006" key="5">
    <source>
        <dbReference type="Google" id="ProtNLM"/>
    </source>
</evidence>
<dbReference type="AlphaFoldDB" id="A0A8S3UJY2"/>
<accession>A0A8S3UJY2</accession>
<dbReference type="Pfam" id="PF00024">
    <property type="entry name" value="PAN_1"/>
    <property type="match status" value="1"/>
</dbReference>
<dbReference type="Pfam" id="PF12248">
    <property type="entry name" value="Methyltransf_FA"/>
    <property type="match status" value="1"/>
</dbReference>
<comment type="caution">
    <text evidence="3">The sequence shown here is derived from an EMBL/GenBank/DDBJ whole genome shotgun (WGS) entry which is preliminary data.</text>
</comment>
<feature type="domain" description="Apple" evidence="1">
    <location>
        <begin position="197"/>
        <end position="238"/>
    </location>
</feature>
<dbReference type="InterPro" id="IPR022041">
    <property type="entry name" value="Methyltransf_FA"/>
</dbReference>
<evidence type="ECO:0000313" key="4">
    <source>
        <dbReference type="Proteomes" id="UP000683360"/>
    </source>
</evidence>
<keyword evidence="4" id="KW-1185">Reference proteome</keyword>
<dbReference type="Proteomes" id="UP000683360">
    <property type="component" value="Unassembled WGS sequence"/>
</dbReference>
<evidence type="ECO:0000259" key="1">
    <source>
        <dbReference type="Pfam" id="PF00024"/>
    </source>
</evidence>
<dbReference type="EMBL" id="CAJPWZ010002879">
    <property type="protein sequence ID" value="CAG2246685.1"/>
    <property type="molecule type" value="Genomic_DNA"/>
</dbReference>
<sequence>MYVVANGNLVTNSGKEVSITLKGKNDKHLLSEFNALPAQEKFTSFKLKSCYEGVIWFMSKSAGFDKDFVYYLANVGDWYNSISNIYEFRDGKIIESHQISGPQVDCNSYKQFWFSWNDGYLMVGKGSIINQSVLLIHQPKCPFDIQQIGISSHNFESHWIFNTTNSNTTSQQEQEISKAISRYRLTVNCPASRVVLNMDIRSTIECLMMCTYDKECRTVMHKPDISPNCVLMTGEPIRDGTNPNYMQTN</sequence>
<dbReference type="OrthoDB" id="6080122at2759"/>
<gene>
    <name evidence="3" type="ORF">MEDL_58648</name>
</gene>
<organism evidence="3 4">
    <name type="scientific">Mytilus edulis</name>
    <name type="common">Blue mussel</name>
    <dbReference type="NCBI Taxonomy" id="6550"/>
    <lineage>
        <taxon>Eukaryota</taxon>
        <taxon>Metazoa</taxon>
        <taxon>Spiralia</taxon>
        <taxon>Lophotrochozoa</taxon>
        <taxon>Mollusca</taxon>
        <taxon>Bivalvia</taxon>
        <taxon>Autobranchia</taxon>
        <taxon>Pteriomorphia</taxon>
        <taxon>Mytilida</taxon>
        <taxon>Mytiloidea</taxon>
        <taxon>Mytilidae</taxon>
        <taxon>Mytilinae</taxon>
        <taxon>Mytilus</taxon>
    </lineage>
</organism>
<evidence type="ECO:0000259" key="2">
    <source>
        <dbReference type="Pfam" id="PF12248"/>
    </source>
</evidence>